<gene>
    <name evidence="3" type="ORF">ACFQ3C_03195</name>
</gene>
<dbReference type="Proteomes" id="UP001597151">
    <property type="component" value="Unassembled WGS sequence"/>
</dbReference>
<dbReference type="InterPro" id="IPR000119">
    <property type="entry name" value="Hist_DNA-bd"/>
</dbReference>
<dbReference type="SUPFAM" id="SSF47729">
    <property type="entry name" value="IHF-like DNA-binding proteins"/>
    <property type="match status" value="1"/>
</dbReference>
<organism evidence="3 4">
    <name type="scientific">Seohaeicola saemankumensis</name>
    <dbReference type="NCBI Taxonomy" id="481181"/>
    <lineage>
        <taxon>Bacteria</taxon>
        <taxon>Pseudomonadati</taxon>
        <taxon>Pseudomonadota</taxon>
        <taxon>Alphaproteobacteria</taxon>
        <taxon>Rhodobacterales</taxon>
        <taxon>Roseobacteraceae</taxon>
        <taxon>Seohaeicola</taxon>
    </lineage>
</organism>
<evidence type="ECO:0000313" key="3">
    <source>
        <dbReference type="EMBL" id="MFD1193677.1"/>
    </source>
</evidence>
<name>A0ABW3TCF3_9RHOB</name>
<dbReference type="GO" id="GO:0003677">
    <property type="term" value="F:DNA binding"/>
    <property type="evidence" value="ECO:0007669"/>
    <property type="project" value="UniProtKB-KW"/>
</dbReference>
<dbReference type="Pfam" id="PF00216">
    <property type="entry name" value="Bac_DNA_binding"/>
    <property type="match status" value="1"/>
</dbReference>
<dbReference type="RefSeq" id="WP_380788979.1">
    <property type="nucleotide sequence ID" value="NZ_JBHTKR010000001.1"/>
</dbReference>
<evidence type="ECO:0000256" key="2">
    <source>
        <dbReference type="ARBA" id="ARBA00023125"/>
    </source>
</evidence>
<protein>
    <submittedName>
        <fullName evidence="3">HU family DNA-binding protein</fullName>
    </submittedName>
</protein>
<comment type="similarity">
    <text evidence="1">Belongs to the bacterial histone-like protein family.</text>
</comment>
<evidence type="ECO:0000313" key="4">
    <source>
        <dbReference type="Proteomes" id="UP001597151"/>
    </source>
</evidence>
<accession>A0ABW3TCF3</accession>
<keyword evidence="4" id="KW-1185">Reference proteome</keyword>
<proteinExistence type="inferred from homology"/>
<comment type="caution">
    <text evidence="3">The sequence shown here is derived from an EMBL/GenBank/DDBJ whole genome shotgun (WGS) entry which is preliminary data.</text>
</comment>
<sequence>MPPAEPPAAPIKPAALEGLPPISDAIPATPKLVQPTAPEVQGPEMKKRELVDAVVKRSGVKKKDAKQVVDAMLAILGETLAEQREMVLQPMGRLKVTRVKPTNGGQVLICKLRQNAGGEKADKEALAEDDD</sequence>
<dbReference type="InterPro" id="IPR010992">
    <property type="entry name" value="IHF-like_DNA-bd_dom_sf"/>
</dbReference>
<dbReference type="EMBL" id="JBHTKR010000001">
    <property type="protein sequence ID" value="MFD1193677.1"/>
    <property type="molecule type" value="Genomic_DNA"/>
</dbReference>
<evidence type="ECO:0000256" key="1">
    <source>
        <dbReference type="ARBA" id="ARBA00010529"/>
    </source>
</evidence>
<reference evidence="4" key="1">
    <citation type="journal article" date="2019" name="Int. J. Syst. Evol. Microbiol.">
        <title>The Global Catalogue of Microorganisms (GCM) 10K type strain sequencing project: providing services to taxonomists for standard genome sequencing and annotation.</title>
        <authorList>
            <consortium name="The Broad Institute Genomics Platform"/>
            <consortium name="The Broad Institute Genome Sequencing Center for Infectious Disease"/>
            <person name="Wu L."/>
            <person name="Ma J."/>
        </authorList>
    </citation>
    <scope>NUCLEOTIDE SEQUENCE [LARGE SCALE GENOMIC DNA]</scope>
    <source>
        <strain evidence="4">CCUG 55328</strain>
    </source>
</reference>
<keyword evidence="2 3" id="KW-0238">DNA-binding</keyword>
<dbReference type="Gene3D" id="4.10.520.10">
    <property type="entry name" value="IHF-like DNA-binding proteins"/>
    <property type="match status" value="1"/>
</dbReference>